<comment type="caution">
    <text evidence="2">The sequence shown here is derived from an EMBL/GenBank/DDBJ whole genome shotgun (WGS) entry which is preliminary data.</text>
</comment>
<evidence type="ECO:0000313" key="3">
    <source>
        <dbReference type="Proteomes" id="UP000282084"/>
    </source>
</evidence>
<feature type="compositionally biased region" description="Low complexity" evidence="1">
    <location>
        <begin position="52"/>
        <end position="65"/>
    </location>
</feature>
<dbReference type="Proteomes" id="UP000282084">
    <property type="component" value="Unassembled WGS sequence"/>
</dbReference>
<name>A0A495VU05_9PSEU</name>
<feature type="compositionally biased region" description="Basic residues" evidence="1">
    <location>
        <begin position="9"/>
        <end position="22"/>
    </location>
</feature>
<dbReference type="EMBL" id="RBXO01000001">
    <property type="protein sequence ID" value="RKT51905.1"/>
    <property type="molecule type" value="Genomic_DNA"/>
</dbReference>
<dbReference type="AlphaFoldDB" id="A0A495VU05"/>
<keyword evidence="3" id="KW-1185">Reference proteome</keyword>
<feature type="compositionally biased region" description="Basic and acidic residues" evidence="1">
    <location>
        <begin position="91"/>
        <end position="101"/>
    </location>
</feature>
<feature type="compositionally biased region" description="Polar residues" evidence="1">
    <location>
        <begin position="103"/>
        <end position="112"/>
    </location>
</feature>
<gene>
    <name evidence="2" type="ORF">C8E97_0395</name>
</gene>
<feature type="region of interest" description="Disordered" evidence="1">
    <location>
        <begin position="1"/>
        <end position="147"/>
    </location>
</feature>
<evidence type="ECO:0000256" key="1">
    <source>
        <dbReference type="SAM" id="MobiDB-lite"/>
    </source>
</evidence>
<protein>
    <submittedName>
        <fullName evidence="2">Uncharacterized protein</fullName>
    </submittedName>
</protein>
<accession>A0A495VU05</accession>
<proteinExistence type="predicted"/>
<reference evidence="2 3" key="1">
    <citation type="submission" date="2018-10" db="EMBL/GenBank/DDBJ databases">
        <title>Sequencing the genomes of 1000 actinobacteria strains.</title>
        <authorList>
            <person name="Klenk H.-P."/>
        </authorList>
    </citation>
    <scope>NUCLEOTIDE SEQUENCE [LARGE SCALE GENOMIC DNA]</scope>
    <source>
        <strain evidence="2 3">DSM 43800</strain>
    </source>
</reference>
<sequence length="261" mass="27744">MGGAGGLRTKARTRRPPQRGSRRSLGAPSANLPRASGRNPRRPVGEPPAGFPAESAAALSEPSAAARKRRCPVGQWKPGAGGHARTPSPDAADRTQPHPADRTPTSAPTTVRPTRCRPDTDRLRHPPTPAGPSVRPGHRSWPTRRADVPACGASPTCRIVVPRRRAGQTHRVAALRRGARSRCPVEVPGRSTASMCWAEASGRKRLRRSAAVGRRASEVCRGMAPARDPAWPPARDSAVIRRGLRPPIPLSQCAPTYPGGC</sequence>
<evidence type="ECO:0000313" key="2">
    <source>
        <dbReference type="EMBL" id="RKT51905.1"/>
    </source>
</evidence>
<organism evidence="2 3">
    <name type="scientific">Saccharothrix australiensis</name>
    <dbReference type="NCBI Taxonomy" id="2072"/>
    <lineage>
        <taxon>Bacteria</taxon>
        <taxon>Bacillati</taxon>
        <taxon>Actinomycetota</taxon>
        <taxon>Actinomycetes</taxon>
        <taxon>Pseudonocardiales</taxon>
        <taxon>Pseudonocardiaceae</taxon>
        <taxon>Saccharothrix</taxon>
    </lineage>
</organism>